<feature type="compositionally biased region" description="Basic and acidic residues" evidence="1">
    <location>
        <begin position="144"/>
        <end position="155"/>
    </location>
</feature>
<evidence type="ECO:0000256" key="1">
    <source>
        <dbReference type="SAM" id="MobiDB-lite"/>
    </source>
</evidence>
<organism evidence="2 3">
    <name type="scientific">Streptomyces thermoviolaceus subsp. thermoviolaceus</name>
    <dbReference type="NCBI Taxonomy" id="66860"/>
    <lineage>
        <taxon>Bacteria</taxon>
        <taxon>Bacillati</taxon>
        <taxon>Actinomycetota</taxon>
        <taxon>Actinomycetes</taxon>
        <taxon>Kitasatosporales</taxon>
        <taxon>Streptomycetaceae</taxon>
        <taxon>Streptomyces</taxon>
    </lineage>
</organism>
<dbReference type="EMBL" id="JAATEL010000020">
    <property type="protein sequence ID" value="NJP16248.1"/>
    <property type="molecule type" value="Genomic_DNA"/>
</dbReference>
<proteinExistence type="predicted"/>
<dbReference type="RefSeq" id="WP_168131976.1">
    <property type="nucleotide sequence ID" value="NZ_BMVZ01000019.1"/>
</dbReference>
<keyword evidence="3" id="KW-1185">Reference proteome</keyword>
<name>A0ABX0YVW6_STRTL</name>
<evidence type="ECO:0000313" key="3">
    <source>
        <dbReference type="Proteomes" id="UP000635996"/>
    </source>
</evidence>
<dbReference type="Proteomes" id="UP000635996">
    <property type="component" value="Unassembled WGS sequence"/>
</dbReference>
<comment type="caution">
    <text evidence="2">The sequence shown here is derived from an EMBL/GenBank/DDBJ whole genome shotgun (WGS) entry which is preliminary data.</text>
</comment>
<feature type="compositionally biased region" description="Basic and acidic residues" evidence="1">
    <location>
        <begin position="67"/>
        <end position="89"/>
    </location>
</feature>
<feature type="region of interest" description="Disordered" evidence="1">
    <location>
        <begin position="1"/>
        <end position="155"/>
    </location>
</feature>
<feature type="compositionally biased region" description="Low complexity" evidence="1">
    <location>
        <begin position="90"/>
        <end position="112"/>
    </location>
</feature>
<accession>A0ABX0YVW6</accession>
<protein>
    <submittedName>
        <fullName evidence="2">Uncharacterized protein</fullName>
    </submittedName>
</protein>
<gene>
    <name evidence="2" type="ORF">HCJ95_18695</name>
</gene>
<sequence length="222" mass="23980">MHSDKEPSRSSGLSTEDLLRERSGGPASRSAPPQTDAPPPVYPGESTGEAPPRRSGTGEPSGTRESSGTREPSETREPSGTREPSETREPSAAGDRAAAAPAASGAPSAEPETQPQDTPRSPDAGQAATAEEESPRLLSPEDEQGFRDRWKEAQSRFVDDPREAVHTADTLVAEVMQTLAATFAQHKQELESQWSQGEQADTEALRRALRRYRSFFNRLLST</sequence>
<reference evidence="2 3" key="1">
    <citation type="submission" date="2020-03" db="EMBL/GenBank/DDBJ databases">
        <title>WGS of actinomycetes isolated from Thailand.</title>
        <authorList>
            <person name="Thawai C."/>
        </authorList>
    </citation>
    <scope>NUCLEOTIDE SEQUENCE [LARGE SCALE GENOMIC DNA]</scope>
    <source>
        <strain evidence="2 3">NBRC 13905</strain>
    </source>
</reference>
<evidence type="ECO:0000313" key="2">
    <source>
        <dbReference type="EMBL" id="NJP16248.1"/>
    </source>
</evidence>